<comment type="caution">
    <text evidence="1">The sequence shown here is derived from an EMBL/GenBank/DDBJ whole genome shotgun (WGS) entry which is preliminary data.</text>
</comment>
<proteinExistence type="predicted"/>
<evidence type="ECO:0000313" key="2">
    <source>
        <dbReference type="Proteomes" id="UP001597024"/>
    </source>
</evidence>
<keyword evidence="2" id="KW-1185">Reference proteome</keyword>
<organism evidence="1 2">
    <name type="scientific">Streptosporangium algeriense</name>
    <dbReference type="NCBI Taxonomy" id="1682748"/>
    <lineage>
        <taxon>Bacteria</taxon>
        <taxon>Bacillati</taxon>
        <taxon>Actinomycetota</taxon>
        <taxon>Actinomycetes</taxon>
        <taxon>Streptosporangiales</taxon>
        <taxon>Streptosporangiaceae</taxon>
        <taxon>Streptosporangium</taxon>
    </lineage>
</organism>
<dbReference type="Proteomes" id="UP001597024">
    <property type="component" value="Unassembled WGS sequence"/>
</dbReference>
<evidence type="ECO:0008006" key="3">
    <source>
        <dbReference type="Google" id="ProtNLM"/>
    </source>
</evidence>
<evidence type="ECO:0000313" key="1">
    <source>
        <dbReference type="EMBL" id="MFD0887460.1"/>
    </source>
</evidence>
<gene>
    <name evidence="1" type="ORF">ACFQ08_23190</name>
</gene>
<dbReference type="EMBL" id="JBHTHX010000941">
    <property type="protein sequence ID" value="MFD0887460.1"/>
    <property type="molecule type" value="Genomic_DNA"/>
</dbReference>
<reference evidence="2" key="1">
    <citation type="journal article" date="2019" name="Int. J. Syst. Evol. Microbiol.">
        <title>The Global Catalogue of Microorganisms (GCM) 10K type strain sequencing project: providing services to taxonomists for standard genome sequencing and annotation.</title>
        <authorList>
            <consortium name="The Broad Institute Genomics Platform"/>
            <consortium name="The Broad Institute Genome Sequencing Center for Infectious Disease"/>
            <person name="Wu L."/>
            <person name="Ma J."/>
        </authorList>
    </citation>
    <scope>NUCLEOTIDE SEQUENCE [LARGE SCALE GENOMIC DNA]</scope>
    <source>
        <strain evidence="2">CCUG 62974</strain>
    </source>
</reference>
<name>A0ABW3DUE0_9ACTN</name>
<protein>
    <recommendedName>
        <fullName evidence="3">ESX-1 secretion-associated protein</fullName>
    </recommendedName>
</protein>
<sequence>MSQNIYVTSTCIANIQRNLNERVAPAFEDLKTKVGETDVGFPGFGILGLAFGSAYESTQRDVKQSVADATAAVNAWIGALETIKQNWKDAEEASKVTYV</sequence>
<accession>A0ABW3DUE0</accession>